<feature type="region of interest" description="Disordered" evidence="1">
    <location>
        <begin position="201"/>
        <end position="222"/>
    </location>
</feature>
<dbReference type="SUPFAM" id="SSF101447">
    <property type="entry name" value="Formin homology 2 domain (FH2 domain)"/>
    <property type="match status" value="1"/>
</dbReference>
<name>A0A7R9KV51_9ACAR</name>
<organism evidence="2">
    <name type="scientific">Medioppia subpectinata</name>
    <dbReference type="NCBI Taxonomy" id="1979941"/>
    <lineage>
        <taxon>Eukaryota</taxon>
        <taxon>Metazoa</taxon>
        <taxon>Ecdysozoa</taxon>
        <taxon>Arthropoda</taxon>
        <taxon>Chelicerata</taxon>
        <taxon>Arachnida</taxon>
        <taxon>Acari</taxon>
        <taxon>Acariformes</taxon>
        <taxon>Sarcoptiformes</taxon>
        <taxon>Oribatida</taxon>
        <taxon>Brachypylina</taxon>
        <taxon>Oppioidea</taxon>
        <taxon>Oppiidae</taxon>
        <taxon>Medioppia</taxon>
    </lineage>
</organism>
<feature type="non-terminal residue" evidence="2">
    <location>
        <position position="1"/>
    </location>
</feature>
<sequence length="259" mass="29189">KGVKNGKPNNLSDPKRAIPPWATGGDDPYLSPITNGNSNGYHYHQQPVTTAAANGSRTHHLTNEDVIRPTKPYNSRQLSHQSSAAVSPPPPPPPPPPPTHGFDYEFDITSANCKSIRTNVSDSANYSDEDEEEEIKVIIRPQLPPLKREQLSEARRERILLSEDLFNLRPFGAKTHLNHNHNHNTKSGHCWTPLHDLSTSDDEDDDGINSGNHSDESIQKCDKPLNNNCYDTRFTLKNQLRTLVQNKQFKQTHNHLFPY</sequence>
<dbReference type="OrthoDB" id="6517061at2759"/>
<feature type="region of interest" description="Disordered" evidence="1">
    <location>
        <begin position="1"/>
        <end position="104"/>
    </location>
</feature>
<evidence type="ECO:0000256" key="1">
    <source>
        <dbReference type="SAM" id="MobiDB-lite"/>
    </source>
</evidence>
<feature type="compositionally biased region" description="Polar residues" evidence="1">
    <location>
        <begin position="32"/>
        <end position="56"/>
    </location>
</feature>
<evidence type="ECO:0000313" key="2">
    <source>
        <dbReference type="EMBL" id="CAD7629611.1"/>
    </source>
</evidence>
<accession>A0A7R9KV51</accession>
<feature type="compositionally biased region" description="Basic and acidic residues" evidence="1">
    <location>
        <begin position="213"/>
        <end position="222"/>
    </location>
</feature>
<dbReference type="EMBL" id="OC861651">
    <property type="protein sequence ID" value="CAD7629611.1"/>
    <property type="molecule type" value="Genomic_DNA"/>
</dbReference>
<reference evidence="2" key="1">
    <citation type="submission" date="2020-11" db="EMBL/GenBank/DDBJ databases">
        <authorList>
            <person name="Tran Van P."/>
        </authorList>
    </citation>
    <scope>NUCLEOTIDE SEQUENCE</scope>
</reference>
<dbReference type="EMBL" id="CAJPIZ010007076">
    <property type="protein sequence ID" value="CAG2110041.1"/>
    <property type="molecule type" value="Genomic_DNA"/>
</dbReference>
<gene>
    <name evidence="2" type="ORF">OSB1V03_LOCUS10026</name>
</gene>
<dbReference type="Proteomes" id="UP000759131">
    <property type="component" value="Unassembled WGS sequence"/>
</dbReference>
<proteinExistence type="predicted"/>
<dbReference type="AlphaFoldDB" id="A0A7R9KV51"/>
<evidence type="ECO:0000313" key="3">
    <source>
        <dbReference type="Proteomes" id="UP000759131"/>
    </source>
</evidence>
<feature type="compositionally biased region" description="Polar residues" evidence="1">
    <location>
        <begin position="72"/>
        <end position="85"/>
    </location>
</feature>
<keyword evidence="3" id="KW-1185">Reference proteome</keyword>
<protein>
    <submittedName>
        <fullName evidence="2">Uncharacterized protein</fullName>
    </submittedName>
</protein>
<feature type="compositionally biased region" description="Pro residues" evidence="1">
    <location>
        <begin position="87"/>
        <end position="99"/>
    </location>
</feature>